<reference evidence="1 2" key="1">
    <citation type="submission" date="2008-05" db="EMBL/GenBank/DDBJ databases">
        <title>Complete sequence of Chlorobium limicola DSM 245.</title>
        <authorList>
            <consortium name="US DOE Joint Genome Institute"/>
            <person name="Lucas S."/>
            <person name="Copeland A."/>
            <person name="Lapidus A."/>
            <person name="Glavina del Rio T."/>
            <person name="Dalin E."/>
            <person name="Tice H."/>
            <person name="Bruce D."/>
            <person name="Goodwin L."/>
            <person name="Pitluck S."/>
            <person name="Schmutz J."/>
            <person name="Larimer F."/>
            <person name="Land M."/>
            <person name="Hauser L."/>
            <person name="Kyrpides N."/>
            <person name="Ovchinnikova G."/>
            <person name="Zhao F."/>
            <person name="Li T."/>
            <person name="Liu Z."/>
            <person name="Overmann J."/>
            <person name="Bryant D.A."/>
            <person name="Richardson P."/>
        </authorList>
    </citation>
    <scope>NUCLEOTIDE SEQUENCE [LARGE SCALE GENOMIC DNA]</scope>
    <source>
        <strain evidence="2">DSM 245 / NBRC 103803 / 6330</strain>
    </source>
</reference>
<sequence>MTQEQTGCEKPEILKGKPEECTSEQIQECHGAAAEHSCQTPSQPVEKKKCCCRS</sequence>
<dbReference type="AlphaFoldDB" id="B3EHI4"/>
<protein>
    <submittedName>
        <fullName evidence="1">Uncharacterized protein</fullName>
    </submittedName>
</protein>
<dbReference type="STRING" id="290315.Clim_2323"/>
<name>B3EHI4_CHLL2</name>
<evidence type="ECO:0000313" key="1">
    <source>
        <dbReference type="EMBL" id="ACD91346.1"/>
    </source>
</evidence>
<proteinExistence type="predicted"/>
<gene>
    <name evidence="1" type="ordered locus">Clim_2323</name>
</gene>
<accession>B3EHI4</accession>
<organism evidence="1 2">
    <name type="scientific">Chlorobium limicola (strain DSM 245 / NBRC 103803 / 6330)</name>
    <dbReference type="NCBI Taxonomy" id="290315"/>
    <lineage>
        <taxon>Bacteria</taxon>
        <taxon>Pseudomonadati</taxon>
        <taxon>Chlorobiota</taxon>
        <taxon>Chlorobiia</taxon>
        <taxon>Chlorobiales</taxon>
        <taxon>Chlorobiaceae</taxon>
        <taxon>Chlorobium/Pelodictyon group</taxon>
        <taxon>Chlorobium</taxon>
    </lineage>
</organism>
<dbReference type="EMBL" id="CP001097">
    <property type="protein sequence ID" value="ACD91346.1"/>
    <property type="molecule type" value="Genomic_DNA"/>
</dbReference>
<dbReference type="HOGENOM" id="CLU_211395_1_0_10"/>
<dbReference type="KEGG" id="cli:Clim_2323"/>
<evidence type="ECO:0000313" key="2">
    <source>
        <dbReference type="Proteomes" id="UP000008841"/>
    </source>
</evidence>
<dbReference type="Proteomes" id="UP000008841">
    <property type="component" value="Chromosome"/>
</dbReference>